<evidence type="ECO:0000256" key="3">
    <source>
        <dbReference type="ARBA" id="ARBA00023155"/>
    </source>
</evidence>
<evidence type="ECO:0000259" key="8">
    <source>
        <dbReference type="PROSITE" id="PS50071"/>
    </source>
</evidence>
<dbReference type="GeneID" id="37038185"/>
<evidence type="ECO:0000313" key="9">
    <source>
        <dbReference type="EMBL" id="PWN40859.1"/>
    </source>
</evidence>
<evidence type="ECO:0000256" key="6">
    <source>
        <dbReference type="RuleBase" id="RU000682"/>
    </source>
</evidence>
<dbReference type="PROSITE" id="PS00027">
    <property type="entry name" value="HOMEOBOX_1"/>
    <property type="match status" value="1"/>
</dbReference>
<comment type="subcellular location">
    <subcellularLocation>
        <location evidence="1 5 6">Nucleus</location>
    </subcellularLocation>
</comment>
<feature type="compositionally biased region" description="Basic and acidic residues" evidence="7">
    <location>
        <begin position="28"/>
        <end position="40"/>
    </location>
</feature>
<dbReference type="PANTHER" id="PTHR24208:SF166">
    <property type="entry name" value="LIM HOMEOBOX TRANSCRIPTION FACTOR 1 ALPHA, ISOFORM B"/>
    <property type="match status" value="1"/>
</dbReference>
<proteinExistence type="predicted"/>
<feature type="region of interest" description="Disordered" evidence="7">
    <location>
        <begin position="1"/>
        <end position="65"/>
    </location>
</feature>
<feature type="DNA-binding region" description="Homeobox" evidence="5">
    <location>
        <begin position="59"/>
        <end position="118"/>
    </location>
</feature>
<dbReference type="InterPro" id="IPR017970">
    <property type="entry name" value="Homeobox_CS"/>
</dbReference>
<dbReference type="InterPro" id="IPR009057">
    <property type="entry name" value="Homeodomain-like_sf"/>
</dbReference>
<dbReference type="Gene3D" id="1.10.10.60">
    <property type="entry name" value="Homeodomain-like"/>
    <property type="match status" value="1"/>
</dbReference>
<feature type="compositionally biased region" description="Low complexity" evidence="7">
    <location>
        <begin position="43"/>
        <end position="57"/>
    </location>
</feature>
<gene>
    <name evidence="9" type="ORF">IE81DRAFT_348874</name>
</gene>
<dbReference type="InterPro" id="IPR001356">
    <property type="entry name" value="HD"/>
</dbReference>
<dbReference type="Proteomes" id="UP000245783">
    <property type="component" value="Unassembled WGS sequence"/>
</dbReference>
<dbReference type="GO" id="GO:0000977">
    <property type="term" value="F:RNA polymerase II transcription regulatory region sequence-specific DNA binding"/>
    <property type="evidence" value="ECO:0007669"/>
    <property type="project" value="TreeGrafter"/>
</dbReference>
<protein>
    <recommendedName>
        <fullName evidence="8">Homeobox domain-containing protein</fullName>
    </recommendedName>
</protein>
<keyword evidence="2 5" id="KW-0238">DNA-binding</keyword>
<evidence type="ECO:0000256" key="4">
    <source>
        <dbReference type="ARBA" id="ARBA00023242"/>
    </source>
</evidence>
<keyword evidence="3 5" id="KW-0371">Homeobox</keyword>
<feature type="region of interest" description="Disordered" evidence="7">
    <location>
        <begin position="112"/>
        <end position="135"/>
    </location>
</feature>
<keyword evidence="10" id="KW-1185">Reference proteome</keyword>
<dbReference type="AlphaFoldDB" id="A0A316VTC8"/>
<dbReference type="InterPro" id="IPR050453">
    <property type="entry name" value="LIM_Homeobox_TF"/>
</dbReference>
<accession>A0A316VTC8</accession>
<evidence type="ECO:0000256" key="7">
    <source>
        <dbReference type="SAM" id="MobiDB-lite"/>
    </source>
</evidence>
<dbReference type="Pfam" id="PF00046">
    <property type="entry name" value="Homeodomain"/>
    <property type="match status" value="1"/>
</dbReference>
<dbReference type="SUPFAM" id="SSF46689">
    <property type="entry name" value="Homeodomain-like"/>
    <property type="match status" value="1"/>
</dbReference>
<dbReference type="STRING" id="1522189.A0A316VTC8"/>
<feature type="domain" description="Homeobox" evidence="8">
    <location>
        <begin position="57"/>
        <end position="117"/>
    </location>
</feature>
<feature type="compositionally biased region" description="Basic and acidic residues" evidence="7">
    <location>
        <begin position="1"/>
        <end position="12"/>
    </location>
</feature>
<dbReference type="OrthoDB" id="6159439at2759"/>
<keyword evidence="4 5" id="KW-0539">Nucleus</keyword>
<dbReference type="EMBL" id="KZ819405">
    <property type="protein sequence ID" value="PWN40859.1"/>
    <property type="molecule type" value="Genomic_DNA"/>
</dbReference>
<dbReference type="GO" id="GO:0000981">
    <property type="term" value="F:DNA-binding transcription factor activity, RNA polymerase II-specific"/>
    <property type="evidence" value="ECO:0007669"/>
    <property type="project" value="InterPro"/>
</dbReference>
<dbReference type="PROSITE" id="PS50071">
    <property type="entry name" value="HOMEOBOX_2"/>
    <property type="match status" value="1"/>
</dbReference>
<evidence type="ECO:0000256" key="2">
    <source>
        <dbReference type="ARBA" id="ARBA00023125"/>
    </source>
</evidence>
<dbReference type="GO" id="GO:0005634">
    <property type="term" value="C:nucleus"/>
    <property type="evidence" value="ECO:0007669"/>
    <property type="project" value="UniProtKB-SubCell"/>
</dbReference>
<sequence>MSYHVDSSDHAEIAATPSSTYSIEGPLECERRQGHPDHHAWQSSSASLRPSTSTALTQAAPPRARLTSQQTNLLEYTFKMNSHPDLAHRELLAAHAGMNAKQVNVWFQNRRQKLKHSATRAAAGKPPPRQRKDPHLPVAAMKRPSASCAVMPGGQPAVYTDSSASPASNSISDANAQCQLQASLQRSGTWGGSTSRSTASTLLARRRTINEAHIGPSAALTIRRGFVAPTPCESLAPTPSLGTGSSLWTEASFPETATHHGSDMSQLAQLQQELLDGFARSDGVNRDAAVDSMQDAQQVFGLDGLGQQAAPCHSNDYTPTQATSMAECSGQLLGLGLSLPCETLPRTSTAGSHHQCDAPWQNSILQPQQQQSAPNSANAVNLPDMLQAWLCSSASSSKLNNDNRRHSTTGHDFGREALSTDIWNMSTVEAPAAAASENVAKPAGVDFETSPLLADLQRGSSAATLAYQQPSATWSTSVAAMTAPPCAPSSADTFSDPALKRLLCGMNIADACSLPLPLNQSACPKFEPHLQVPRNEGEML</sequence>
<reference evidence="9 10" key="1">
    <citation type="journal article" date="2018" name="Mol. Biol. Evol.">
        <title>Broad Genomic Sampling Reveals a Smut Pathogenic Ancestry of the Fungal Clade Ustilaginomycotina.</title>
        <authorList>
            <person name="Kijpornyongpan T."/>
            <person name="Mondo S.J."/>
            <person name="Barry K."/>
            <person name="Sandor L."/>
            <person name="Lee J."/>
            <person name="Lipzen A."/>
            <person name="Pangilinan J."/>
            <person name="LaButti K."/>
            <person name="Hainaut M."/>
            <person name="Henrissat B."/>
            <person name="Grigoriev I.V."/>
            <person name="Spatafora J.W."/>
            <person name="Aime M.C."/>
        </authorList>
    </citation>
    <scope>NUCLEOTIDE SEQUENCE [LARGE SCALE GENOMIC DNA]</scope>
    <source>
        <strain evidence="9 10">MCA 4658</strain>
    </source>
</reference>
<dbReference type="InParanoid" id="A0A316VTC8"/>
<evidence type="ECO:0000256" key="1">
    <source>
        <dbReference type="ARBA" id="ARBA00004123"/>
    </source>
</evidence>
<dbReference type="SMART" id="SM00389">
    <property type="entry name" value="HOX"/>
    <property type="match status" value="1"/>
</dbReference>
<organism evidence="9 10">
    <name type="scientific">Ceraceosorus guamensis</name>
    <dbReference type="NCBI Taxonomy" id="1522189"/>
    <lineage>
        <taxon>Eukaryota</taxon>
        <taxon>Fungi</taxon>
        <taxon>Dikarya</taxon>
        <taxon>Basidiomycota</taxon>
        <taxon>Ustilaginomycotina</taxon>
        <taxon>Exobasidiomycetes</taxon>
        <taxon>Ceraceosorales</taxon>
        <taxon>Ceraceosoraceae</taxon>
        <taxon>Ceraceosorus</taxon>
    </lineage>
</organism>
<evidence type="ECO:0000313" key="10">
    <source>
        <dbReference type="Proteomes" id="UP000245783"/>
    </source>
</evidence>
<dbReference type="CDD" id="cd00086">
    <property type="entry name" value="homeodomain"/>
    <property type="match status" value="1"/>
</dbReference>
<dbReference type="RefSeq" id="XP_025368019.1">
    <property type="nucleotide sequence ID" value="XM_025516315.1"/>
</dbReference>
<evidence type="ECO:0000256" key="5">
    <source>
        <dbReference type="PROSITE-ProRule" id="PRU00108"/>
    </source>
</evidence>
<name>A0A316VTC8_9BASI</name>
<dbReference type="PANTHER" id="PTHR24208">
    <property type="entry name" value="LIM/HOMEOBOX PROTEIN LHX"/>
    <property type="match status" value="1"/>
</dbReference>